<dbReference type="AlphaFoldDB" id="A0A7U7G8P5"/>
<dbReference type="OrthoDB" id="1014181at2"/>
<proteinExistence type="predicted"/>
<reference evidence="2 3" key="1">
    <citation type="journal article" date="2014" name="ISME J.">
        <title>Candidatus Competibacter-lineage genomes retrieved from metagenomes reveal functional metabolic diversity.</title>
        <authorList>
            <person name="McIlroy S.J."/>
            <person name="Albertsen M."/>
            <person name="Andresen E.K."/>
            <person name="Saunders A.M."/>
            <person name="Kristiansen R."/>
            <person name="Stokholm-Bjerregaard M."/>
            <person name="Nielsen K.L."/>
            <person name="Nielsen P.H."/>
        </authorList>
    </citation>
    <scope>NUCLEOTIDE SEQUENCE [LARGE SCALE GENOMIC DNA]</scope>
    <source>
        <strain evidence="2 3">Run_B_J11</strain>
    </source>
</reference>
<feature type="domain" description="Transposase IS204/IS1001/IS1096/IS1165 zinc-finger" evidence="1">
    <location>
        <begin position="88"/>
        <end position="128"/>
    </location>
</feature>
<dbReference type="Proteomes" id="UP000019184">
    <property type="component" value="Unassembled WGS sequence"/>
</dbReference>
<protein>
    <recommendedName>
        <fullName evidence="1">Transposase IS204/IS1001/IS1096/IS1165 zinc-finger domain-containing protein</fullName>
    </recommendedName>
</protein>
<comment type="caution">
    <text evidence="2">The sequence shown here is derived from an EMBL/GenBank/DDBJ whole genome shotgun (WGS) entry which is preliminary data.</text>
</comment>
<evidence type="ECO:0000259" key="1">
    <source>
        <dbReference type="Pfam" id="PF14690"/>
    </source>
</evidence>
<dbReference type="Pfam" id="PF14690">
    <property type="entry name" value="Zn_ribbon_ISL3"/>
    <property type="match status" value="1"/>
</dbReference>
<dbReference type="EMBL" id="CBTK010000028">
    <property type="protein sequence ID" value="CDH43570.1"/>
    <property type="molecule type" value="Genomic_DNA"/>
</dbReference>
<keyword evidence="3" id="KW-1185">Reference proteome</keyword>
<gene>
    <name evidence="2" type="ORF">BN874_1230080</name>
</gene>
<accession>A0A7U7G8P5</accession>
<name>A0A7U7G8P5_9GAMM</name>
<organism evidence="2 3">
    <name type="scientific">Candidatus Contendobacter odensis Run_B_J11</name>
    <dbReference type="NCBI Taxonomy" id="1400861"/>
    <lineage>
        <taxon>Bacteria</taxon>
        <taxon>Pseudomonadati</taxon>
        <taxon>Pseudomonadota</taxon>
        <taxon>Gammaproteobacteria</taxon>
        <taxon>Candidatus Competibacteraceae</taxon>
        <taxon>Candidatus Contendibacter</taxon>
    </lineage>
</organism>
<evidence type="ECO:0000313" key="3">
    <source>
        <dbReference type="Proteomes" id="UP000019184"/>
    </source>
</evidence>
<dbReference type="RefSeq" id="WP_154724709.1">
    <property type="nucleotide sequence ID" value="NZ_CBTK010000028.1"/>
</dbReference>
<evidence type="ECO:0000313" key="2">
    <source>
        <dbReference type="EMBL" id="CDH43570.1"/>
    </source>
</evidence>
<sequence length="170" mass="19833">MVLVFSSCKFSCDGNFGSLVFQGVVKYNAINQLPTSSEIFIVDKSLDDLKKAFNVILDIPNVVVDEVEIDRQENYRVTLHSIEQGTYCHKCGHFIDHFYGHGEFITLRHLPVMGRQVELRLRPRRYLCTQYEELSTTSQKLGWYEPRSGCRPRLHTPLINYAMFDFFDDR</sequence>
<dbReference type="InterPro" id="IPR029261">
    <property type="entry name" value="Transposase_Znf"/>
</dbReference>